<comment type="subcellular location">
    <subcellularLocation>
        <location evidence="13">Cell membrane</location>
        <topology evidence="13">Single-pass membrane protein</topology>
    </subcellularLocation>
    <subcellularLocation>
        <location evidence="12">Endomembrane system</location>
        <topology evidence="12">Single-pass membrane protein</topology>
    </subcellularLocation>
</comment>
<dbReference type="Pfam" id="PF00213">
    <property type="entry name" value="OSCP"/>
    <property type="match status" value="1"/>
</dbReference>
<dbReference type="GO" id="GO:0046933">
    <property type="term" value="F:proton-transporting ATP synthase activity, rotational mechanism"/>
    <property type="evidence" value="ECO:0007669"/>
    <property type="project" value="UniProtKB-UniRule"/>
</dbReference>
<dbReference type="GO" id="GO:0005886">
    <property type="term" value="C:plasma membrane"/>
    <property type="evidence" value="ECO:0007669"/>
    <property type="project" value="UniProtKB-SubCell"/>
</dbReference>
<evidence type="ECO:0000256" key="13">
    <source>
        <dbReference type="HAMAP-Rule" id="MF_01398"/>
    </source>
</evidence>
<feature type="coiled-coil region" evidence="15">
    <location>
        <begin position="41"/>
        <end position="116"/>
    </location>
</feature>
<proteinExistence type="inferred from homology"/>
<accession>A0AAU7P0G8</accession>
<evidence type="ECO:0000256" key="7">
    <source>
        <dbReference type="ARBA" id="ARBA00023065"/>
    </source>
</evidence>
<comment type="similarity">
    <text evidence="1 13 14">Belongs to the ATPase B chain family.</text>
</comment>
<gene>
    <name evidence="13" type="primary">atpF</name>
    <name evidence="16" type="ORF">Q9L42_009440</name>
</gene>
<dbReference type="PANTHER" id="PTHR33445:SF2">
    <property type="entry name" value="ATP SYNTHASE SUBUNIT B', CHLOROPLASTIC"/>
    <property type="match status" value="1"/>
</dbReference>
<dbReference type="EMBL" id="CP157743">
    <property type="protein sequence ID" value="XBS22331.1"/>
    <property type="molecule type" value="Genomic_DNA"/>
</dbReference>
<evidence type="ECO:0000256" key="10">
    <source>
        <dbReference type="ARBA" id="ARBA00025198"/>
    </source>
</evidence>
<organism evidence="16 17">
    <name type="scientific">Methylomarinum roseum</name>
    <dbReference type="NCBI Taxonomy" id="3067653"/>
    <lineage>
        <taxon>Bacteria</taxon>
        <taxon>Pseudomonadati</taxon>
        <taxon>Pseudomonadota</taxon>
        <taxon>Gammaproteobacteria</taxon>
        <taxon>Methylococcales</taxon>
        <taxon>Methylococcaceae</taxon>
        <taxon>Methylomarinum</taxon>
    </lineage>
</organism>
<dbReference type="GO" id="GO:0012505">
    <property type="term" value="C:endomembrane system"/>
    <property type="evidence" value="ECO:0007669"/>
    <property type="project" value="UniProtKB-SubCell"/>
</dbReference>
<keyword evidence="5 13" id="KW-0375">Hydrogen ion transport</keyword>
<dbReference type="KEGG" id="mech:Q9L42_009440"/>
<keyword evidence="17" id="KW-1185">Reference proteome</keyword>
<evidence type="ECO:0000256" key="11">
    <source>
        <dbReference type="ARBA" id="ARBA00025614"/>
    </source>
</evidence>
<keyword evidence="13" id="KW-1003">Cell membrane</keyword>
<dbReference type="RefSeq" id="WP_349432678.1">
    <property type="nucleotide sequence ID" value="NZ_CP157743.1"/>
</dbReference>
<evidence type="ECO:0000256" key="15">
    <source>
        <dbReference type="SAM" id="Coils"/>
    </source>
</evidence>
<evidence type="ECO:0000256" key="4">
    <source>
        <dbReference type="ARBA" id="ARBA00022692"/>
    </source>
</evidence>
<evidence type="ECO:0000256" key="5">
    <source>
        <dbReference type="ARBA" id="ARBA00022781"/>
    </source>
</evidence>
<dbReference type="GO" id="GO:0045259">
    <property type="term" value="C:proton-transporting ATP synthase complex"/>
    <property type="evidence" value="ECO:0007669"/>
    <property type="project" value="UniProtKB-KW"/>
</dbReference>
<dbReference type="HAMAP" id="MF_01398">
    <property type="entry name" value="ATP_synth_b_bprime"/>
    <property type="match status" value="1"/>
</dbReference>
<reference evidence="16 17" key="1">
    <citation type="journal article" date="2024" name="Microbiology">
        <title>Methylomarinum rosea sp. nov., a novel halophilic methanotrophic bacterium from the hypersaline Lake Elton.</title>
        <authorList>
            <person name="Suleimanov R.Z."/>
            <person name="Oshkin I.Y."/>
            <person name="Danilova O.V."/>
            <person name="Suzina N.E."/>
            <person name="Dedysh S.N."/>
        </authorList>
    </citation>
    <scope>NUCLEOTIDE SEQUENCE [LARGE SCALE GENOMIC DNA]</scope>
    <source>
        <strain evidence="16 17">Ch1-1</strain>
    </source>
</reference>
<dbReference type="GO" id="GO:0046961">
    <property type="term" value="F:proton-transporting ATPase activity, rotational mechanism"/>
    <property type="evidence" value="ECO:0007669"/>
    <property type="project" value="TreeGrafter"/>
</dbReference>
<keyword evidence="4 13" id="KW-0812">Transmembrane</keyword>
<sequence length="248" mass="29372">MEFNLSSFFLEIINFLILIWILQRLFYRPIRDMIARRKELIDHSLGQAEQMRKEAEQLKKNYQNRQHQWEQEKQAAIAHLHQQLEKERDKVMSKLQEELDQERHKARTAMHKQQQEIHLQQQKLALMNGSRFAALILRQAAGPELEQRLFELLLSQLKQLPEACIQSLQTVDSNTSLEINVSHAYPITHEQQQRLEQKFASLIDNPMQFQYDQNTHLIAGFKIDIGAWILHADLQHELSGFTEIARDF</sequence>
<evidence type="ECO:0000256" key="6">
    <source>
        <dbReference type="ARBA" id="ARBA00022989"/>
    </source>
</evidence>
<keyword evidence="6 13" id="KW-1133">Transmembrane helix</keyword>
<evidence type="ECO:0000313" key="16">
    <source>
        <dbReference type="EMBL" id="XBS22331.1"/>
    </source>
</evidence>
<evidence type="ECO:0000256" key="14">
    <source>
        <dbReference type="RuleBase" id="RU003848"/>
    </source>
</evidence>
<evidence type="ECO:0000256" key="12">
    <source>
        <dbReference type="ARBA" id="ARBA00037847"/>
    </source>
</evidence>
<keyword evidence="3 13" id="KW-0138">CF(0)</keyword>
<evidence type="ECO:0000256" key="3">
    <source>
        <dbReference type="ARBA" id="ARBA00022547"/>
    </source>
</evidence>
<comment type="function">
    <text evidence="10 13">F(1)F(0) ATP synthase produces ATP from ADP in the presence of a proton or sodium gradient. F-type ATPases consist of two structural domains, F(1) containing the extramembraneous catalytic core and F(0) containing the membrane proton channel, linked together by a central stalk and a peripheral stalk. During catalysis, ATP synthesis in the catalytic domain of F(1) is coupled via a rotary mechanism of the central stalk subunits to proton translocation.</text>
</comment>
<evidence type="ECO:0000313" key="17">
    <source>
        <dbReference type="Proteomes" id="UP001225378"/>
    </source>
</evidence>
<evidence type="ECO:0000256" key="9">
    <source>
        <dbReference type="ARBA" id="ARBA00023310"/>
    </source>
</evidence>
<comment type="subunit">
    <text evidence="13">F-type ATPases have 2 components, F(1) - the catalytic core - and F(0) - the membrane proton channel. F(1) has five subunits: alpha(3), beta(3), gamma(1), delta(1), epsilon(1). F(0) has three main subunits: a(1), b(2) and c(10-14). The alpha and beta chains form an alternating ring which encloses part of the gamma chain. F(1) is attached to F(0) by a central stalk formed by the gamma and epsilon chains, while a peripheral stalk is formed by the delta and b chains.</text>
</comment>
<keyword evidence="15" id="KW-0175">Coiled coil</keyword>
<keyword evidence="7 13" id="KW-0406">Ion transport</keyword>
<evidence type="ECO:0000256" key="2">
    <source>
        <dbReference type="ARBA" id="ARBA00022448"/>
    </source>
</evidence>
<dbReference type="Proteomes" id="UP001225378">
    <property type="component" value="Chromosome"/>
</dbReference>
<protein>
    <recommendedName>
        <fullName evidence="13">ATP synthase subunit b</fullName>
    </recommendedName>
    <alternativeName>
        <fullName evidence="13">ATP synthase F(0) sector subunit b</fullName>
    </alternativeName>
    <alternativeName>
        <fullName evidence="13">ATPase subunit I</fullName>
    </alternativeName>
    <alternativeName>
        <fullName evidence="13">F-type ATPase subunit b</fullName>
        <shortName evidence="13">F-ATPase subunit b</shortName>
    </alternativeName>
</protein>
<keyword evidence="2 13" id="KW-0813">Transport</keyword>
<feature type="transmembrane region" description="Helical" evidence="13">
    <location>
        <begin position="6"/>
        <end position="27"/>
    </location>
</feature>
<keyword evidence="9 13" id="KW-0066">ATP synthesis</keyword>
<dbReference type="Pfam" id="PF00430">
    <property type="entry name" value="ATP-synt_B"/>
    <property type="match status" value="1"/>
</dbReference>
<dbReference type="InterPro" id="IPR000711">
    <property type="entry name" value="ATPase_OSCP/dsu"/>
</dbReference>
<name>A0AAU7P0G8_9GAMM</name>
<evidence type="ECO:0000256" key="8">
    <source>
        <dbReference type="ARBA" id="ARBA00023136"/>
    </source>
</evidence>
<comment type="function">
    <text evidence="11">Component of the F(0) channel, it forms part of the peripheral stalk, linking F(1) to F(0). The b'-subunit is a diverged and duplicated form of b found in plants and photosynthetic bacteria.</text>
</comment>
<dbReference type="InterPro" id="IPR050059">
    <property type="entry name" value="ATP_synthase_B_chain"/>
</dbReference>
<dbReference type="PANTHER" id="PTHR33445">
    <property type="entry name" value="ATP SYNTHASE SUBUNIT B', CHLOROPLASTIC"/>
    <property type="match status" value="1"/>
</dbReference>
<keyword evidence="8 13" id="KW-0472">Membrane</keyword>
<evidence type="ECO:0000256" key="1">
    <source>
        <dbReference type="ARBA" id="ARBA00005513"/>
    </source>
</evidence>
<dbReference type="AlphaFoldDB" id="A0AAU7P0G8"/>
<dbReference type="CDD" id="cd06503">
    <property type="entry name" value="ATP-synt_Fo_b"/>
    <property type="match status" value="1"/>
</dbReference>
<dbReference type="InterPro" id="IPR002146">
    <property type="entry name" value="ATP_synth_b/b'su_bac/chlpt"/>
</dbReference>